<sequence length="49" mass="5837">VDEDSCYLVMELANSDLREYLSKKKDELEWDKKMELAFHLTEGVSYIHN</sequence>
<dbReference type="Proteomes" id="UP000789525">
    <property type="component" value="Unassembled WGS sequence"/>
</dbReference>
<reference evidence="1" key="1">
    <citation type="submission" date="2021-06" db="EMBL/GenBank/DDBJ databases">
        <authorList>
            <person name="Kallberg Y."/>
            <person name="Tangrot J."/>
            <person name="Rosling A."/>
        </authorList>
    </citation>
    <scope>NUCLEOTIDE SEQUENCE</scope>
    <source>
        <strain evidence="1">CL356</strain>
    </source>
</reference>
<protein>
    <submittedName>
        <fullName evidence="1">4608_t:CDS:1</fullName>
    </submittedName>
</protein>
<feature type="non-terminal residue" evidence="1">
    <location>
        <position position="1"/>
    </location>
</feature>
<dbReference type="EMBL" id="CAJVPT010031969">
    <property type="protein sequence ID" value="CAG8699728.1"/>
    <property type="molecule type" value="Genomic_DNA"/>
</dbReference>
<feature type="non-terminal residue" evidence="1">
    <location>
        <position position="49"/>
    </location>
</feature>
<evidence type="ECO:0000313" key="2">
    <source>
        <dbReference type="Proteomes" id="UP000789525"/>
    </source>
</evidence>
<proteinExistence type="predicted"/>
<organism evidence="1 2">
    <name type="scientific">Acaulospora colombiana</name>
    <dbReference type="NCBI Taxonomy" id="27376"/>
    <lineage>
        <taxon>Eukaryota</taxon>
        <taxon>Fungi</taxon>
        <taxon>Fungi incertae sedis</taxon>
        <taxon>Mucoromycota</taxon>
        <taxon>Glomeromycotina</taxon>
        <taxon>Glomeromycetes</taxon>
        <taxon>Diversisporales</taxon>
        <taxon>Acaulosporaceae</taxon>
        <taxon>Acaulospora</taxon>
    </lineage>
</organism>
<name>A0ACA9PAS3_9GLOM</name>
<evidence type="ECO:0000313" key="1">
    <source>
        <dbReference type="EMBL" id="CAG8699728.1"/>
    </source>
</evidence>
<gene>
    <name evidence="1" type="ORF">ACOLOM_LOCUS10185</name>
</gene>
<accession>A0ACA9PAS3</accession>
<comment type="caution">
    <text evidence="1">The sequence shown here is derived from an EMBL/GenBank/DDBJ whole genome shotgun (WGS) entry which is preliminary data.</text>
</comment>
<keyword evidence="2" id="KW-1185">Reference proteome</keyword>